<evidence type="ECO:0000313" key="2">
    <source>
        <dbReference type="Proteomes" id="UP000614610"/>
    </source>
</evidence>
<protein>
    <submittedName>
        <fullName evidence="1">Uncharacterized protein</fullName>
    </submittedName>
</protein>
<name>A0A8H8VCE7_ORBOL</name>
<dbReference type="Proteomes" id="UP000614610">
    <property type="component" value="Unassembled WGS sequence"/>
</dbReference>
<dbReference type="EMBL" id="WIWT01000025">
    <property type="protein sequence ID" value="KAF3213481.1"/>
    <property type="molecule type" value="Genomic_DNA"/>
</dbReference>
<evidence type="ECO:0000313" key="1">
    <source>
        <dbReference type="EMBL" id="KAF3213481.1"/>
    </source>
</evidence>
<proteinExistence type="predicted"/>
<accession>A0A8H8VCE7</accession>
<dbReference type="OrthoDB" id="10398573at2759"/>
<dbReference type="AlphaFoldDB" id="A0A8H8VCE7"/>
<gene>
    <name evidence="1" type="ORF">TWF679_005297</name>
</gene>
<organism evidence="1 2">
    <name type="scientific">Orbilia oligospora</name>
    <name type="common">Nematode-trapping fungus</name>
    <name type="synonym">Arthrobotrys oligospora</name>
    <dbReference type="NCBI Taxonomy" id="2813651"/>
    <lineage>
        <taxon>Eukaryota</taxon>
        <taxon>Fungi</taxon>
        <taxon>Dikarya</taxon>
        <taxon>Ascomycota</taxon>
        <taxon>Pezizomycotina</taxon>
        <taxon>Orbiliomycetes</taxon>
        <taxon>Orbiliales</taxon>
        <taxon>Orbiliaceae</taxon>
        <taxon>Orbilia</taxon>
    </lineage>
</organism>
<sequence>MALGKNNAPMRILKVQSKINQLTGVLSRMVNLQRFFWNCARYKRYPDNNGSSIPEISEQLENIQRVFLELRCLYSLVIDGFIFDPHFFLRPPKGLREFRILWAMRQEWWKQFAKHPFVGLRSLFIHVETDQFFDLAEDVCSDNSFTLGCVSVSGLRTFKIFGRSKLPIDLEDCIVRNNPNLDEDSFRHMCYRRGASIAAKCFWKIDSRALAAAKILWSSLPGQYATGDDTADSLNSKAAKAAYKSLNIMRRLLNGMAPQCAETFGNSLKRGHQVNIEDIVKEWIPKLVKMYEEDPGHNAGDVITIRDAQVPPGNPNLSEGIADVFYGSNYYY</sequence>
<reference evidence="1" key="1">
    <citation type="submission" date="2019-06" db="EMBL/GenBank/DDBJ databases">
        <authorList>
            <person name="Palmer J.M."/>
        </authorList>
    </citation>
    <scope>NUCLEOTIDE SEQUENCE</scope>
    <source>
        <strain evidence="1">TWF679</strain>
    </source>
</reference>
<comment type="caution">
    <text evidence="1">The sequence shown here is derived from an EMBL/GenBank/DDBJ whole genome shotgun (WGS) entry which is preliminary data.</text>
</comment>